<evidence type="ECO:0000259" key="1">
    <source>
        <dbReference type="Pfam" id="PF01966"/>
    </source>
</evidence>
<reference evidence="2 3" key="1">
    <citation type="submission" date="2020-08" db="EMBL/GenBank/DDBJ databases">
        <title>Sequencing the genomes of 1000 actinobacteria strains.</title>
        <authorList>
            <person name="Klenk H.-P."/>
        </authorList>
    </citation>
    <scope>NUCLEOTIDE SEQUENCE [LARGE SCALE GENOMIC DNA]</scope>
    <source>
        <strain evidence="2 3">DSM 43149</strain>
    </source>
</reference>
<feature type="domain" description="HD" evidence="1">
    <location>
        <begin position="38"/>
        <end position="137"/>
    </location>
</feature>
<keyword evidence="3" id="KW-1185">Reference proteome</keyword>
<accession>A0A7W7HTH3</accession>
<dbReference type="SUPFAM" id="SSF109604">
    <property type="entry name" value="HD-domain/PDEase-like"/>
    <property type="match status" value="1"/>
</dbReference>
<protein>
    <recommendedName>
        <fullName evidence="1">HD domain-containing protein</fullName>
    </recommendedName>
</protein>
<dbReference type="Pfam" id="PF01966">
    <property type="entry name" value="HD"/>
    <property type="match status" value="1"/>
</dbReference>
<organism evidence="2 3">
    <name type="scientific">Actinoplanes digitatis</name>
    <dbReference type="NCBI Taxonomy" id="1868"/>
    <lineage>
        <taxon>Bacteria</taxon>
        <taxon>Bacillati</taxon>
        <taxon>Actinomycetota</taxon>
        <taxon>Actinomycetes</taxon>
        <taxon>Micromonosporales</taxon>
        <taxon>Micromonosporaceae</taxon>
        <taxon>Actinoplanes</taxon>
    </lineage>
</organism>
<dbReference type="Proteomes" id="UP000578112">
    <property type="component" value="Unassembled WGS sequence"/>
</dbReference>
<comment type="caution">
    <text evidence="2">The sequence shown here is derived from an EMBL/GenBank/DDBJ whole genome shotgun (WGS) entry which is preliminary data.</text>
</comment>
<dbReference type="AlphaFoldDB" id="A0A7W7HTH3"/>
<dbReference type="RefSeq" id="WP_184990194.1">
    <property type="nucleotide sequence ID" value="NZ_BOMK01000038.1"/>
</dbReference>
<dbReference type="InterPro" id="IPR006674">
    <property type="entry name" value="HD_domain"/>
</dbReference>
<dbReference type="EMBL" id="JACHNH010000001">
    <property type="protein sequence ID" value="MBB4760413.1"/>
    <property type="molecule type" value="Genomic_DNA"/>
</dbReference>
<proteinExistence type="predicted"/>
<sequence>MTSQVLDLALTESSLRPLPGPAAELLRELDAPPRLGAHLRIVHDVAWSLTDALGRRRPDLEFDTTAVLFGAATHDIGKVVHVEELSAPGHAHEEAGRDLLLRYGVPAHLARFAGSHASWDDPHVTLDDLLVSLADKVWRAARVEDLEKLVCARLGGAPWEAFLELDDVLRQLAAGADARLAFQAAYPITA</sequence>
<gene>
    <name evidence="2" type="ORF">BJ971_000969</name>
</gene>
<evidence type="ECO:0000313" key="2">
    <source>
        <dbReference type="EMBL" id="MBB4760413.1"/>
    </source>
</evidence>
<evidence type="ECO:0000313" key="3">
    <source>
        <dbReference type="Proteomes" id="UP000578112"/>
    </source>
</evidence>
<name>A0A7W7HTH3_9ACTN</name>